<accession>A0A844ARX2</accession>
<proteinExistence type="predicted"/>
<evidence type="ECO:0000313" key="1">
    <source>
        <dbReference type="EMBL" id="MQY41114.1"/>
    </source>
</evidence>
<dbReference type="GO" id="GO:0016740">
    <property type="term" value="F:transferase activity"/>
    <property type="evidence" value="ECO:0007669"/>
    <property type="project" value="UniProtKB-KW"/>
</dbReference>
<keyword evidence="2" id="KW-1185">Reference proteome</keyword>
<keyword evidence="1" id="KW-0808">Transferase</keyword>
<dbReference type="EMBL" id="WIXK01000001">
    <property type="protein sequence ID" value="MQY41114.1"/>
    <property type="molecule type" value="Genomic_DNA"/>
</dbReference>
<protein>
    <submittedName>
        <fullName evidence="1">Glycosyltransferase family 2 protein</fullName>
    </submittedName>
</protein>
<evidence type="ECO:0000313" key="2">
    <source>
        <dbReference type="Proteomes" id="UP000436694"/>
    </source>
</evidence>
<reference evidence="1 2" key="1">
    <citation type="submission" date="2019-10" db="EMBL/GenBank/DDBJ databases">
        <title>Epibacterium sp. nov., isolated from seawater.</title>
        <authorList>
            <person name="Zhang X."/>
            <person name="Li N."/>
        </authorList>
    </citation>
    <scope>NUCLEOTIDE SEQUENCE [LARGE SCALE GENOMIC DNA]</scope>
    <source>
        <strain evidence="1 2">SM1969</strain>
    </source>
</reference>
<comment type="caution">
    <text evidence="1">The sequence shown here is derived from an EMBL/GenBank/DDBJ whole genome shotgun (WGS) entry which is preliminary data.</text>
</comment>
<sequence>MPPHTPLPRWGIVSTIKAPAREVLMFAAYHLEQGAHRVCIYLDAPCPEAFPYLKAHPKVRVIDCDAAYWKRQPRTRPDAHQLRQTYNANRAYRKQCKDLDWLTHIDVDEFLWSVAPIAHELAALPNEAITARVYPAEALAGSDRYFRTAVPKGEQLRAMTQTLYPNWGAYVAGGMLSHRVGKIFVRTQVEDLKIRIHQCFVGELKNPCAVDLKNIDLCHFHARDWDHWIAQYRYRHSHGAYRANLKPFRAFGPDGPTMHEALSELEQRRGEAGLRAFYEEFCANTAARRAQLREFGMLRDVDLAREKTLEKHFPTYANAVAQIQ</sequence>
<gene>
    <name evidence="1" type="ORF">GG681_00520</name>
</gene>
<organism evidence="1 2">
    <name type="scientific">Tritonibacter aquimaris</name>
    <dbReference type="NCBI Taxonomy" id="2663379"/>
    <lineage>
        <taxon>Bacteria</taxon>
        <taxon>Pseudomonadati</taxon>
        <taxon>Pseudomonadota</taxon>
        <taxon>Alphaproteobacteria</taxon>
        <taxon>Rhodobacterales</taxon>
        <taxon>Paracoccaceae</taxon>
        <taxon>Tritonibacter</taxon>
    </lineage>
</organism>
<dbReference type="AlphaFoldDB" id="A0A844ARX2"/>
<name>A0A844ARX2_9RHOB</name>
<dbReference type="Proteomes" id="UP000436694">
    <property type="component" value="Unassembled WGS sequence"/>
</dbReference>
<dbReference type="Pfam" id="PF13704">
    <property type="entry name" value="Glyco_tranf_2_4"/>
    <property type="match status" value="1"/>
</dbReference>